<evidence type="ECO:0000313" key="1">
    <source>
        <dbReference type="EMBL" id="ABT14336.1"/>
    </source>
</evidence>
<organismHost>
    <name type="scientific">Paramecium bursaria</name>
    <dbReference type="NCBI Taxonomy" id="74790"/>
</organismHost>
<dbReference type="EMBL" id="DQ491001">
    <property type="protein sequence ID" value="ABT14336.1"/>
    <property type="molecule type" value="Genomic_DNA"/>
</dbReference>
<dbReference type="Proteomes" id="UP000246715">
    <property type="component" value="Segment"/>
</dbReference>
<proteinExistence type="predicted"/>
<organism evidence="1 2">
    <name type="scientific">Paramecium bursaria Chlorella virus MT325</name>
    <name type="common">PBCV-MT325</name>
    <dbReference type="NCBI Taxonomy" id="346932"/>
    <lineage>
        <taxon>Viruses</taxon>
        <taxon>Varidnaviria</taxon>
        <taxon>Bamfordvirae</taxon>
        <taxon>Nucleocytoviricota</taxon>
        <taxon>Megaviricetes</taxon>
        <taxon>Algavirales</taxon>
        <taxon>Phycodnaviridae</taxon>
        <taxon>Chlorovirus</taxon>
        <taxon>Chlorovirus conductrix</taxon>
        <taxon>Paramecium bursaria Chlorella virus A1</taxon>
    </lineage>
</organism>
<gene>
    <name evidence="1" type="primary">m782R</name>
    <name evidence="1" type="ORF">MT325_m782R</name>
</gene>
<reference evidence="1 2" key="1">
    <citation type="journal article" date="2007" name="Virology">
        <title>Sequence and annotation of the 314-kb MT325 and the 321-kb FR483 viruses that infect Chlorella Pbi.</title>
        <authorList>
            <person name="Fitzgerald L.A."/>
            <person name="Graves M.V."/>
            <person name="Li X."/>
            <person name="Feldblyum T."/>
            <person name="Hartigan J."/>
            <person name="Van Etten J.L."/>
        </authorList>
    </citation>
    <scope>NUCLEOTIDE SEQUENCE [LARGE SCALE GENOMIC DNA]</scope>
    <source>
        <strain evidence="1 2">MT325</strain>
    </source>
</reference>
<evidence type="ECO:0000313" key="2">
    <source>
        <dbReference type="Proteomes" id="UP000246715"/>
    </source>
</evidence>
<accession>A7IVG2</accession>
<sequence>MCTDKVHELIAQEVLQFGVCINNAVRSLLLQVGNSNPSCQDAVVGVQGGERSSLIGSEIVKLDCGDVVDN</sequence>
<name>A7IVG2_PBCVM</name>
<protein>
    <submittedName>
        <fullName evidence="1">Uncharacterized protein m782R</fullName>
    </submittedName>
</protein>